<evidence type="ECO:0000313" key="5">
    <source>
        <dbReference type="EMBL" id="KKW91415.1"/>
    </source>
</evidence>
<dbReference type="AlphaFoldDB" id="A0A0M3ANJ6"/>
<gene>
    <name evidence="5" type="ORF">YP76_17205</name>
</gene>
<dbReference type="GO" id="GO:0071949">
    <property type="term" value="F:FAD binding"/>
    <property type="evidence" value="ECO:0007669"/>
    <property type="project" value="InterPro"/>
</dbReference>
<sequence>MSAADRSHNPEIMDRLRQIVGTEHMIEDAERRDFFSTDLSWRPGEVADAVIQPASIEELAASVQLVTQEGRAVVARGGGMSYTSGYTPVEKNSVLVDMRRMNRILEINEDDMYVIVECGCTWKTLHEALSPLGLRTPYWGPLSGAYATVGGALSQNSLFHGSGTGGTAAESVLGLKVVLADGTVVSTGSWGHKHGSPFWRHFGPDMTGIFLADTGAMGIKAAAALRLVPAPKHTGYLSYRFDTLAAMLAAQVRIARLGIASECYGFDPYYNAGFEKQGITFEEGLSIVGKIARKGGLKGLKRAAKVAFGGKKILKDVPYSLHMTLDGLTEGVAAEHTDLAAEICVEEGGTEMASSIPTVFRNAPFGGVRTILLGSDGEIWIPVHGYFPLSVAVKAAEATEKFLAERKPLMEKHGIKTSYLTCFSGPEFVIEPSFYWRDALGPFRLSLIEPEFAEKWKDIPADEERRAVALGLRDELRGLFDSLGALHLQIGKYYPYQEMMADGTLVHLLKGVKSVVDPQRRVNPGSLGL</sequence>
<dbReference type="GO" id="GO:0008720">
    <property type="term" value="F:D-lactate dehydrogenase (NAD+) activity"/>
    <property type="evidence" value="ECO:0007669"/>
    <property type="project" value="TreeGrafter"/>
</dbReference>
<dbReference type="PROSITE" id="PS51387">
    <property type="entry name" value="FAD_PCMH"/>
    <property type="match status" value="1"/>
</dbReference>
<dbReference type="STRING" id="56193.YP76_17205"/>
<dbReference type="Gene3D" id="3.30.465.10">
    <property type="match status" value="1"/>
</dbReference>
<dbReference type="InterPro" id="IPR016169">
    <property type="entry name" value="FAD-bd_PCMH_sub2"/>
</dbReference>
<dbReference type="PANTHER" id="PTHR11748:SF111">
    <property type="entry name" value="D-LACTATE DEHYDROGENASE, MITOCHONDRIAL-RELATED"/>
    <property type="match status" value="1"/>
</dbReference>
<dbReference type="Pfam" id="PF01565">
    <property type="entry name" value="FAD_binding_4"/>
    <property type="match status" value="1"/>
</dbReference>
<dbReference type="SUPFAM" id="SSF56176">
    <property type="entry name" value="FAD-binding/transporter-associated domain-like"/>
    <property type="match status" value="1"/>
</dbReference>
<dbReference type="InterPro" id="IPR036318">
    <property type="entry name" value="FAD-bd_PCMH-like_sf"/>
</dbReference>
<dbReference type="InterPro" id="IPR016166">
    <property type="entry name" value="FAD-bd_PCMH"/>
</dbReference>
<keyword evidence="2" id="KW-0285">Flavoprotein</keyword>
<dbReference type="SUPFAM" id="SSF55103">
    <property type="entry name" value="FAD-linked oxidases, C-terminal domain"/>
    <property type="match status" value="1"/>
</dbReference>
<dbReference type="EMBL" id="LBIC01000007">
    <property type="protein sequence ID" value="KKW91415.1"/>
    <property type="molecule type" value="Genomic_DNA"/>
</dbReference>
<dbReference type="Proteomes" id="UP000033874">
    <property type="component" value="Unassembled WGS sequence"/>
</dbReference>
<feature type="domain" description="FAD-binding PCMH-type" evidence="4">
    <location>
        <begin position="43"/>
        <end position="230"/>
    </location>
</feature>
<evidence type="ECO:0000256" key="1">
    <source>
        <dbReference type="ARBA" id="ARBA00008000"/>
    </source>
</evidence>
<proteinExistence type="inferred from homology"/>
<evidence type="ECO:0000256" key="2">
    <source>
        <dbReference type="ARBA" id="ARBA00022630"/>
    </source>
</evidence>
<keyword evidence="6" id="KW-1185">Reference proteome</keyword>
<protein>
    <recommendedName>
        <fullName evidence="4">FAD-binding PCMH-type domain-containing protein</fullName>
    </recommendedName>
</protein>
<reference evidence="5 6" key="1">
    <citation type="submission" date="2015-04" db="EMBL/GenBank/DDBJ databases">
        <title>Genome sequence of aromatic hydrocarbons-degrading Sphingobium chungbukense DJ77.</title>
        <authorList>
            <person name="Kim Y.-C."/>
            <person name="Chae J.-C."/>
        </authorList>
    </citation>
    <scope>NUCLEOTIDE SEQUENCE [LARGE SCALE GENOMIC DNA]</scope>
    <source>
        <strain evidence="5 6">DJ77</strain>
    </source>
</reference>
<organism evidence="5 6">
    <name type="scientific">Sphingobium chungbukense</name>
    <dbReference type="NCBI Taxonomy" id="56193"/>
    <lineage>
        <taxon>Bacteria</taxon>
        <taxon>Pseudomonadati</taxon>
        <taxon>Pseudomonadota</taxon>
        <taxon>Alphaproteobacteria</taxon>
        <taxon>Sphingomonadales</taxon>
        <taxon>Sphingomonadaceae</taxon>
        <taxon>Sphingobium</taxon>
    </lineage>
</organism>
<dbReference type="GO" id="GO:0004458">
    <property type="term" value="F:D-lactate dehydrogenase (cytochrome) activity"/>
    <property type="evidence" value="ECO:0007669"/>
    <property type="project" value="TreeGrafter"/>
</dbReference>
<accession>A0A0M3ANJ6</accession>
<comment type="similarity">
    <text evidence="1">Belongs to the FAD-binding oxidoreductase/transferase type 4 family.</text>
</comment>
<keyword evidence="3" id="KW-0274">FAD</keyword>
<dbReference type="GO" id="GO:1903457">
    <property type="term" value="P:lactate catabolic process"/>
    <property type="evidence" value="ECO:0007669"/>
    <property type="project" value="TreeGrafter"/>
</dbReference>
<comment type="caution">
    <text evidence="5">The sequence shown here is derived from an EMBL/GenBank/DDBJ whole genome shotgun (WGS) entry which is preliminary data.</text>
</comment>
<evidence type="ECO:0000259" key="4">
    <source>
        <dbReference type="PROSITE" id="PS51387"/>
    </source>
</evidence>
<dbReference type="PANTHER" id="PTHR11748">
    <property type="entry name" value="D-LACTATE DEHYDROGENASE"/>
    <property type="match status" value="1"/>
</dbReference>
<evidence type="ECO:0000256" key="3">
    <source>
        <dbReference type="ARBA" id="ARBA00022827"/>
    </source>
</evidence>
<evidence type="ECO:0000313" key="6">
    <source>
        <dbReference type="Proteomes" id="UP000033874"/>
    </source>
</evidence>
<dbReference type="InterPro" id="IPR006094">
    <property type="entry name" value="Oxid_FAD_bind_N"/>
</dbReference>
<dbReference type="InterPro" id="IPR016164">
    <property type="entry name" value="FAD-linked_Oxase-like_C"/>
</dbReference>
<name>A0A0M3ANJ6_9SPHN</name>
<dbReference type="PATRIC" id="fig|56193.3.peg.3603"/>